<organism evidence="1 2">
    <name type="scientific">Meinhardsimonia xiamenensis</name>
    <dbReference type="NCBI Taxonomy" id="990712"/>
    <lineage>
        <taxon>Bacteria</taxon>
        <taxon>Pseudomonadati</taxon>
        <taxon>Pseudomonadota</taxon>
        <taxon>Alphaproteobacteria</taxon>
        <taxon>Rhodobacterales</taxon>
        <taxon>Paracoccaceae</taxon>
        <taxon>Meinhardsimonia</taxon>
    </lineage>
</organism>
<reference evidence="2" key="1">
    <citation type="submission" date="2016-10" db="EMBL/GenBank/DDBJ databases">
        <authorList>
            <person name="Varghese N."/>
            <person name="Submissions S."/>
        </authorList>
    </citation>
    <scope>NUCLEOTIDE SEQUENCE [LARGE SCALE GENOMIC DNA]</scope>
    <source>
        <strain evidence="2">CGMCC 1.10789</strain>
    </source>
</reference>
<evidence type="ECO:0000313" key="1">
    <source>
        <dbReference type="EMBL" id="SDK83071.1"/>
    </source>
</evidence>
<proteinExistence type="predicted"/>
<dbReference type="Proteomes" id="UP000199328">
    <property type="component" value="Unassembled WGS sequence"/>
</dbReference>
<keyword evidence="2" id="KW-1185">Reference proteome</keyword>
<gene>
    <name evidence="1" type="ORF">SAMN05216257_10521</name>
</gene>
<accession>A0A1G9F3Y4</accession>
<protein>
    <submittedName>
        <fullName evidence="1">Uncharacterized protein</fullName>
    </submittedName>
</protein>
<dbReference type="EMBL" id="FNFV01000005">
    <property type="protein sequence ID" value="SDK83071.1"/>
    <property type="molecule type" value="Genomic_DNA"/>
</dbReference>
<sequence length="163" mass="17706">MSTEPKLARVIRLDESDVNVFDPVAEPGEWAVSGAFAFSDWSEADLVGKARQAFANGWLGLSSFGRATFVAVAPVTQEELEAATRALAQHFVERWGAPSLEAAWPVAEGEIADMRAMCEDHDTNTLLVVERELVEAGVRERIRVIVPEAADLVAFAVHGDRGD</sequence>
<dbReference type="RefSeq" id="WP_092500636.1">
    <property type="nucleotide sequence ID" value="NZ_FNFV01000005.1"/>
</dbReference>
<dbReference type="OrthoDB" id="7355897at2"/>
<dbReference type="AlphaFoldDB" id="A0A1G9F3Y4"/>
<name>A0A1G9F3Y4_9RHOB</name>
<dbReference type="STRING" id="990712.SAMN05216257_10521"/>
<dbReference type="InterPro" id="IPR045442">
    <property type="entry name" value="DUF6505"/>
</dbReference>
<evidence type="ECO:0000313" key="2">
    <source>
        <dbReference type="Proteomes" id="UP000199328"/>
    </source>
</evidence>
<dbReference type="Pfam" id="PF20115">
    <property type="entry name" value="DUF6505"/>
    <property type="match status" value="1"/>
</dbReference>